<dbReference type="EMBL" id="BGPR01088945">
    <property type="protein sequence ID" value="GBM13343.1"/>
    <property type="molecule type" value="Genomic_DNA"/>
</dbReference>
<evidence type="ECO:0000313" key="3">
    <source>
        <dbReference type="Proteomes" id="UP000499080"/>
    </source>
</evidence>
<dbReference type="Proteomes" id="UP000499080">
    <property type="component" value="Unassembled WGS sequence"/>
</dbReference>
<comment type="caution">
    <text evidence="2">The sequence shown here is derived from an EMBL/GenBank/DDBJ whole genome shotgun (WGS) entry which is preliminary data.</text>
</comment>
<feature type="region of interest" description="Disordered" evidence="1">
    <location>
        <begin position="31"/>
        <end position="50"/>
    </location>
</feature>
<feature type="non-terminal residue" evidence="2">
    <location>
        <position position="1"/>
    </location>
</feature>
<proteinExistence type="predicted"/>
<dbReference type="AlphaFoldDB" id="A0A4Y2D985"/>
<sequence length="50" mass="5393">FDTEDPPCMGPVESYVVAKHSHAGEVWKFGEGDPVQVSSSSSDRGSKLRV</sequence>
<keyword evidence="3" id="KW-1185">Reference proteome</keyword>
<accession>A0A4Y2D985</accession>
<name>A0A4Y2D985_ARAVE</name>
<protein>
    <submittedName>
        <fullName evidence="2">Uncharacterized protein</fullName>
    </submittedName>
</protein>
<reference evidence="2 3" key="1">
    <citation type="journal article" date="2019" name="Sci. Rep.">
        <title>Orb-weaving spider Araneus ventricosus genome elucidates the spidroin gene catalogue.</title>
        <authorList>
            <person name="Kono N."/>
            <person name="Nakamura H."/>
            <person name="Ohtoshi R."/>
            <person name="Moran D.A.P."/>
            <person name="Shinohara A."/>
            <person name="Yoshida Y."/>
            <person name="Fujiwara M."/>
            <person name="Mori M."/>
            <person name="Tomita M."/>
            <person name="Arakawa K."/>
        </authorList>
    </citation>
    <scope>NUCLEOTIDE SEQUENCE [LARGE SCALE GENOMIC DNA]</scope>
</reference>
<gene>
    <name evidence="2" type="ORF">AVEN_140019_1</name>
</gene>
<evidence type="ECO:0000256" key="1">
    <source>
        <dbReference type="SAM" id="MobiDB-lite"/>
    </source>
</evidence>
<evidence type="ECO:0000313" key="2">
    <source>
        <dbReference type="EMBL" id="GBM13343.1"/>
    </source>
</evidence>
<organism evidence="2 3">
    <name type="scientific">Araneus ventricosus</name>
    <name type="common">Orbweaver spider</name>
    <name type="synonym">Epeira ventricosa</name>
    <dbReference type="NCBI Taxonomy" id="182803"/>
    <lineage>
        <taxon>Eukaryota</taxon>
        <taxon>Metazoa</taxon>
        <taxon>Ecdysozoa</taxon>
        <taxon>Arthropoda</taxon>
        <taxon>Chelicerata</taxon>
        <taxon>Arachnida</taxon>
        <taxon>Araneae</taxon>
        <taxon>Araneomorphae</taxon>
        <taxon>Entelegynae</taxon>
        <taxon>Araneoidea</taxon>
        <taxon>Araneidae</taxon>
        <taxon>Araneus</taxon>
    </lineage>
</organism>